<dbReference type="RefSeq" id="WP_280598934.1">
    <property type="nucleotide sequence ID" value="NZ_JARXRN010000006.1"/>
</dbReference>
<sequence>MRRPARPRRPLLRWLARLLLLALAWICGVAAWIHWSGERDQASAADAIIVLGAAAYDAVPSPVFRARIEHGLDLYRDGFAPRLVFTGGYGGSGARFAESQVARRYAIRAGIPEDAILIESTSQTTYQNLFEARRLMLEHGLRRAIVVSDPLHMARALRLCRGLGIDAVGSPTPSTRFRSFRTRWEFLAREVYFFHRDLVVAPQ</sequence>
<organism evidence="2 3">
    <name type="scientific">Luteimonas rhizosphaericola</name>
    <dbReference type="NCBI Taxonomy" id="3042024"/>
    <lineage>
        <taxon>Bacteria</taxon>
        <taxon>Pseudomonadati</taxon>
        <taxon>Pseudomonadota</taxon>
        <taxon>Gammaproteobacteria</taxon>
        <taxon>Lysobacterales</taxon>
        <taxon>Lysobacteraceae</taxon>
        <taxon>Luteimonas</taxon>
    </lineage>
</organism>
<gene>
    <name evidence="2" type="ORF">QFW80_00525</name>
</gene>
<dbReference type="CDD" id="cd06259">
    <property type="entry name" value="YdcF-like"/>
    <property type="match status" value="1"/>
</dbReference>
<evidence type="ECO:0000259" key="1">
    <source>
        <dbReference type="Pfam" id="PF02698"/>
    </source>
</evidence>
<dbReference type="InterPro" id="IPR014729">
    <property type="entry name" value="Rossmann-like_a/b/a_fold"/>
</dbReference>
<dbReference type="Gene3D" id="3.40.50.620">
    <property type="entry name" value="HUPs"/>
    <property type="match status" value="1"/>
</dbReference>
<reference evidence="2 3" key="1">
    <citation type="submission" date="2023-04" db="EMBL/GenBank/DDBJ databases">
        <title>Luteimonas sp. M1R5S18.</title>
        <authorList>
            <person name="Sun J.-Q."/>
        </authorList>
    </citation>
    <scope>NUCLEOTIDE SEQUENCE [LARGE SCALE GENOMIC DNA]</scope>
    <source>
        <strain evidence="2 3">M1R5S18</strain>
    </source>
</reference>
<dbReference type="EMBL" id="JARXRN010000006">
    <property type="protein sequence ID" value="MDH5829010.1"/>
    <property type="molecule type" value="Genomic_DNA"/>
</dbReference>
<dbReference type="Pfam" id="PF02698">
    <property type="entry name" value="DUF218"/>
    <property type="match status" value="1"/>
</dbReference>
<evidence type="ECO:0000313" key="3">
    <source>
        <dbReference type="Proteomes" id="UP001156831"/>
    </source>
</evidence>
<dbReference type="InterPro" id="IPR051599">
    <property type="entry name" value="Cell_Envelope_Assoc"/>
</dbReference>
<name>A0ABT6JEB7_9GAMM</name>
<keyword evidence="3" id="KW-1185">Reference proteome</keyword>
<comment type="caution">
    <text evidence="2">The sequence shown here is derived from an EMBL/GenBank/DDBJ whole genome shotgun (WGS) entry which is preliminary data.</text>
</comment>
<protein>
    <submittedName>
        <fullName evidence="2">YdcF family protein</fullName>
    </submittedName>
</protein>
<dbReference type="InterPro" id="IPR003848">
    <property type="entry name" value="DUF218"/>
</dbReference>
<feature type="domain" description="DUF218" evidence="1">
    <location>
        <begin position="46"/>
        <end position="179"/>
    </location>
</feature>
<dbReference type="PANTHER" id="PTHR30336:SF20">
    <property type="entry name" value="DUF218 DOMAIN-CONTAINING PROTEIN"/>
    <property type="match status" value="1"/>
</dbReference>
<accession>A0ABT6JEB7</accession>
<dbReference type="Proteomes" id="UP001156831">
    <property type="component" value="Unassembled WGS sequence"/>
</dbReference>
<evidence type="ECO:0000313" key="2">
    <source>
        <dbReference type="EMBL" id="MDH5829010.1"/>
    </source>
</evidence>
<proteinExistence type="predicted"/>
<dbReference type="PANTHER" id="PTHR30336">
    <property type="entry name" value="INNER MEMBRANE PROTEIN, PROBABLE PERMEASE"/>
    <property type="match status" value="1"/>
</dbReference>